<dbReference type="EMBL" id="JBHUMY010000006">
    <property type="protein sequence ID" value="MFD2660032.1"/>
    <property type="molecule type" value="Genomic_DNA"/>
</dbReference>
<feature type="signal peptide" evidence="1">
    <location>
        <begin position="1"/>
        <end position="26"/>
    </location>
</feature>
<proteinExistence type="predicted"/>
<reference evidence="3" key="1">
    <citation type="journal article" date="2019" name="Int. J. Syst. Evol. Microbiol.">
        <title>The Global Catalogue of Microorganisms (GCM) 10K type strain sequencing project: providing services to taxonomists for standard genome sequencing and annotation.</title>
        <authorList>
            <consortium name="The Broad Institute Genomics Platform"/>
            <consortium name="The Broad Institute Genome Sequencing Center for Infectious Disease"/>
            <person name="Wu L."/>
            <person name="Ma J."/>
        </authorList>
    </citation>
    <scope>NUCLEOTIDE SEQUENCE [LARGE SCALE GENOMIC DNA]</scope>
    <source>
        <strain evidence="3">TISTR 1827</strain>
    </source>
</reference>
<keyword evidence="1" id="KW-0732">Signal</keyword>
<organism evidence="2 3">
    <name type="scientific">Paenibacillus thailandensis</name>
    <dbReference type="NCBI Taxonomy" id="393250"/>
    <lineage>
        <taxon>Bacteria</taxon>
        <taxon>Bacillati</taxon>
        <taxon>Bacillota</taxon>
        <taxon>Bacilli</taxon>
        <taxon>Bacillales</taxon>
        <taxon>Paenibacillaceae</taxon>
        <taxon>Paenibacillus</taxon>
    </lineage>
</organism>
<dbReference type="RefSeq" id="WP_379270702.1">
    <property type="nucleotide sequence ID" value="NZ_JBHUGT010000010.1"/>
</dbReference>
<dbReference type="Proteomes" id="UP001597493">
    <property type="component" value="Unassembled WGS sequence"/>
</dbReference>
<accession>A0ABW5QUI8</accession>
<comment type="caution">
    <text evidence="2">The sequence shown here is derived from an EMBL/GenBank/DDBJ whole genome shotgun (WGS) entry which is preliminary data.</text>
</comment>
<evidence type="ECO:0000256" key="1">
    <source>
        <dbReference type="SAM" id="SignalP"/>
    </source>
</evidence>
<protein>
    <submittedName>
        <fullName evidence="2">Uncharacterized protein</fullName>
    </submittedName>
</protein>
<keyword evidence="3" id="KW-1185">Reference proteome</keyword>
<gene>
    <name evidence="2" type="ORF">ACFSW5_07085</name>
</gene>
<sequence>MKKWMKWLLMLGMVSSLLFSAATASAEGELVPIETLKPAKPMEKPILTPTGGVLILSDSPESPKTEGAFYRDQVSGLFRVFWHHANMTGAPLNIAVAVTNPTDEPVWLYTEGKGIGVDYYPDIAGQTALADFMDTRSNRKPTAVLQPGETYYIENEAPPEYTVSGIVQLHAVTPQGKDDAIVTVTTLGYFHKPEHPEEVEVLPGDVHVRGTFPHFERTGTLTYNTSAGNSLIRISSAASGPWSDSMPGEYETGYNVIDGKSVVNNGNYGVTYNLSVEINNESNSSQIISVYDNPSGGAGHYVVEWGGLLLQSPFVNYTKAWKITDFKVNKHGKTIAANFSLTGGAAGPQTLYFTASER</sequence>
<name>A0ABW5QUI8_9BACL</name>
<evidence type="ECO:0000313" key="3">
    <source>
        <dbReference type="Proteomes" id="UP001597493"/>
    </source>
</evidence>
<feature type="chain" id="PRO_5046637246" evidence="1">
    <location>
        <begin position="27"/>
        <end position="358"/>
    </location>
</feature>
<evidence type="ECO:0000313" key="2">
    <source>
        <dbReference type="EMBL" id="MFD2660032.1"/>
    </source>
</evidence>